<comment type="caution">
    <text evidence="3">The sequence shown here is derived from an EMBL/GenBank/DDBJ whole genome shotgun (WGS) entry which is preliminary data.</text>
</comment>
<feature type="region of interest" description="Disordered" evidence="1">
    <location>
        <begin position="272"/>
        <end position="334"/>
    </location>
</feature>
<dbReference type="PANTHER" id="PTHR45725:SF1">
    <property type="entry name" value="DISHEVELLED ASSOCIATED ACTIVATOR OF MORPHOGENESIS, ISOFORM D"/>
    <property type="match status" value="1"/>
</dbReference>
<dbReference type="SUPFAM" id="SSF48371">
    <property type="entry name" value="ARM repeat"/>
    <property type="match status" value="1"/>
</dbReference>
<dbReference type="InterPro" id="IPR011989">
    <property type="entry name" value="ARM-like"/>
</dbReference>
<evidence type="ECO:0000313" key="4">
    <source>
        <dbReference type="Proteomes" id="UP000317494"/>
    </source>
</evidence>
<evidence type="ECO:0000259" key="2">
    <source>
        <dbReference type="PROSITE" id="PS51444"/>
    </source>
</evidence>
<name>A0A507CXC6_9FUNG</name>
<dbReference type="GO" id="GO:0003779">
    <property type="term" value="F:actin binding"/>
    <property type="evidence" value="ECO:0007669"/>
    <property type="project" value="InterPro"/>
</dbReference>
<dbReference type="Gene3D" id="1.25.10.10">
    <property type="entry name" value="Leucine-rich Repeat Variant"/>
    <property type="match status" value="1"/>
</dbReference>
<dbReference type="SMART" id="SM01140">
    <property type="entry name" value="Drf_GBD"/>
    <property type="match status" value="1"/>
</dbReference>
<sequence length="1507" mass="166023">MIGAYGSAAIIKTLTKYTVNLRPLDFVAKESGINWYLPHRPSYVSGAEKLALDTSVCPSINDKEVALLFLLYDNARQKLSSDEKMMWRVDSQGQGRYVMVLSRCGSFSGDTRHSPGLLLPSGVLGSTFGGVSISTSTSTHDMRRQTMDGHEYIINDQMPTSSSRHRHSVSAISDLVGASDHHHHHHGNDSVHMNMPTTTTTGMTREDPSALVNRGPRRKPPSLAPAPAPAPAPSIDGEDQLRRSSFTLPRATSSSASLADAMDFTSNNASSFAASSSSLTATRMKPGSPTRPFPRHDGDNESIQTSTTVSSTGTTGTSPHGTVRGRSANSADLSDADRAWNDVRDLAKNVGLLPAPNGLASTLTDEDVNNVLRKVFIAKGTTENIDQVLKVTERLVKMRLIMDFLAHPPKKTSSDASSAKQLVKSIRNIVLQLRGGIVTTQAIQALFASNKSSVGDMITRALDEIRAAWRTATAQWHSSFLHHDGIDALCDLLEIVHKKSGKKQKYKDEIDDLCRTLRQLIRDGNALQAFQRRFGLSSTLKVLIASALNAHTPIRNAIFELLLLVLGADEQGRGGRRTAHDIVIDAFRMYQAESEEEKMFEKFMSTLLEMVESRGVFGTDVGATSLGGGGAPHAAGRDGWGGDQAKSCILSAVCIVEMMAGNEAFLPSYRINLRNKLVECGWNKIVSRIKPWPRQEFADLHNRLERYQRLAEVDLMDFKEGRDWAKDLNMEDLQNPNVVYTRLLQLVDDPAMKTVHGSAKDHLASIFRNLLMAMGSMDESHQRCNLLHIIDQMIDNVTSGRSLVYNGEESLDIESLVGNFSELDRIPVLEKGIVETKSDLKASQEHAIRLGAELAAERVKTSTFNAAEKDRMEALIREREDALQDVITECKRMKNVLERAGKTMAEDLASVAANCTLSVTAPTTLTDLHTMTDSAILLEVKDQPSPMPPLPKLSSTVPQIPDGDDGEDATSGAMRLLPKRAQTVFPTKELRRLQWEVVPDMDVKKTVWATKLTLRSANGKNSDQSDDFEMDLDKHGVFKDLESLFATKAIKGSRVKDVLEREDIASVSLIDNKKAQNMMIPLTRLKQSLSAKSLSAQQNQAYVSTLRKAILSSDEKIMTEHFTTSLMSYLPTDDEKRTIRAFKGDPNHLRLAEHFLLEMLKIDRYEQRIKCHLVRLTFESKANHVESGLQALQNGLSQICTSSTLLKLLELVLNIGNFMNTGSAKSAIHGFKISTLNKLGDTRTANGKKTLLHFVAGVIEDKFPDIKHFLGEISAVRDAVKVSYPAIKEEWDSLRKIVKETREELDIQLGLAIEREMDDTFLTTYNEFAPLATIRCSDLGTKLQDLDALYGEVAGMFGESPKMKMEEFLGTFSNFMTSFEAAMVENAKERARESLVERQRKAKEAADASRLEKLGPPPSILINLSTDTSAGDADASGGSIDDLLEKLKRGTLFDSAAPLQRKATTRSGRSVGATPRKPEELDALSLLQDLQKASPSRLLVPASSDQQ</sequence>
<dbReference type="InterPro" id="IPR010472">
    <property type="entry name" value="FH3_dom"/>
</dbReference>
<dbReference type="InterPro" id="IPR010473">
    <property type="entry name" value="GTPase-bd"/>
</dbReference>
<proteinExistence type="predicted"/>
<feature type="region of interest" description="Disordered" evidence="1">
    <location>
        <begin position="1395"/>
        <end position="1435"/>
    </location>
</feature>
<feature type="domain" description="FH2" evidence="2">
    <location>
        <begin position="980"/>
        <end position="1405"/>
    </location>
</feature>
<dbReference type="SUPFAM" id="SSF101447">
    <property type="entry name" value="Formin homology 2 domain (FH2 domain)"/>
    <property type="match status" value="1"/>
</dbReference>
<dbReference type="InterPro" id="IPR051425">
    <property type="entry name" value="Formin_Homology"/>
</dbReference>
<dbReference type="Proteomes" id="UP000317494">
    <property type="component" value="Unassembled WGS sequence"/>
</dbReference>
<accession>A0A507CXC6</accession>
<organism evidence="3 4">
    <name type="scientific">Synchytrium endobioticum</name>
    <dbReference type="NCBI Taxonomy" id="286115"/>
    <lineage>
        <taxon>Eukaryota</taxon>
        <taxon>Fungi</taxon>
        <taxon>Fungi incertae sedis</taxon>
        <taxon>Chytridiomycota</taxon>
        <taxon>Chytridiomycota incertae sedis</taxon>
        <taxon>Chytridiomycetes</taxon>
        <taxon>Synchytriales</taxon>
        <taxon>Synchytriaceae</taxon>
        <taxon>Synchytrium</taxon>
    </lineage>
</organism>
<feature type="compositionally biased region" description="Low complexity" evidence="1">
    <location>
        <begin position="305"/>
        <end position="322"/>
    </location>
</feature>
<dbReference type="Pfam" id="PF02181">
    <property type="entry name" value="FH2"/>
    <property type="match status" value="1"/>
</dbReference>
<dbReference type="GO" id="GO:0031267">
    <property type="term" value="F:small GTPase binding"/>
    <property type="evidence" value="ECO:0007669"/>
    <property type="project" value="InterPro"/>
</dbReference>
<feature type="region of interest" description="Disordered" evidence="1">
    <location>
        <begin position="1458"/>
        <end position="1479"/>
    </location>
</feature>
<feature type="region of interest" description="Disordered" evidence="1">
    <location>
        <begin position="179"/>
        <end position="239"/>
    </location>
</feature>
<dbReference type="EMBL" id="QEAN01000188">
    <property type="protein sequence ID" value="TPX43816.1"/>
    <property type="molecule type" value="Genomic_DNA"/>
</dbReference>
<dbReference type="PANTHER" id="PTHR45725">
    <property type="entry name" value="FORMIN HOMOLOGY 2 FAMILY MEMBER"/>
    <property type="match status" value="1"/>
</dbReference>
<protein>
    <recommendedName>
        <fullName evidence="2">FH2 domain-containing protein</fullName>
    </recommendedName>
</protein>
<feature type="compositionally biased region" description="Low complexity" evidence="1">
    <location>
        <begin position="272"/>
        <end position="282"/>
    </location>
</feature>
<dbReference type="Gene3D" id="6.10.30.50">
    <property type="match status" value="1"/>
</dbReference>
<keyword evidence="4" id="KW-1185">Reference proteome</keyword>
<dbReference type="Gene3D" id="1.20.58.630">
    <property type="match status" value="1"/>
</dbReference>
<gene>
    <name evidence="3" type="ORF">SeMB42_g04569</name>
</gene>
<reference evidence="3 4" key="1">
    <citation type="journal article" date="2019" name="Sci. Rep.">
        <title>Comparative genomics of chytrid fungi reveal insights into the obligate biotrophic and pathogenic lifestyle of Synchytrium endobioticum.</title>
        <authorList>
            <person name="van de Vossenberg B.T.L.H."/>
            <person name="Warris S."/>
            <person name="Nguyen H.D.T."/>
            <person name="van Gent-Pelzer M.P.E."/>
            <person name="Joly D.L."/>
            <person name="van de Geest H.C."/>
            <person name="Bonants P.J.M."/>
            <person name="Smith D.S."/>
            <person name="Levesque C.A."/>
            <person name="van der Lee T.A.J."/>
        </authorList>
    </citation>
    <scope>NUCLEOTIDE SEQUENCE [LARGE SCALE GENOMIC DNA]</scope>
    <source>
        <strain evidence="3 4">MB42</strain>
    </source>
</reference>
<dbReference type="SMART" id="SM00498">
    <property type="entry name" value="FH2"/>
    <property type="match status" value="1"/>
</dbReference>
<feature type="compositionally biased region" description="Basic and acidic residues" evidence="1">
    <location>
        <begin position="1395"/>
        <end position="1413"/>
    </location>
</feature>
<dbReference type="InterPro" id="IPR016024">
    <property type="entry name" value="ARM-type_fold"/>
</dbReference>
<feature type="compositionally biased region" description="Pro residues" evidence="1">
    <location>
        <begin position="222"/>
        <end position="232"/>
    </location>
</feature>
<dbReference type="VEuPathDB" id="FungiDB:SeMB42_g04569"/>
<dbReference type="STRING" id="286115.A0A507CXC6"/>
<dbReference type="PROSITE" id="PS51444">
    <property type="entry name" value="FH2"/>
    <property type="match status" value="1"/>
</dbReference>
<dbReference type="Pfam" id="PF06367">
    <property type="entry name" value="Drf_FH3"/>
    <property type="match status" value="1"/>
</dbReference>
<dbReference type="GO" id="GO:0030036">
    <property type="term" value="P:actin cytoskeleton organization"/>
    <property type="evidence" value="ECO:0007669"/>
    <property type="project" value="InterPro"/>
</dbReference>
<dbReference type="Gene3D" id="1.20.58.2220">
    <property type="entry name" value="Formin, FH2 domain"/>
    <property type="match status" value="1"/>
</dbReference>
<evidence type="ECO:0000313" key="3">
    <source>
        <dbReference type="EMBL" id="TPX43816.1"/>
    </source>
</evidence>
<dbReference type="InterPro" id="IPR015425">
    <property type="entry name" value="FH2_Formin"/>
</dbReference>
<dbReference type="InterPro" id="IPR042201">
    <property type="entry name" value="FH2_Formin_sf"/>
</dbReference>
<evidence type="ECO:0000256" key="1">
    <source>
        <dbReference type="SAM" id="MobiDB-lite"/>
    </source>
</evidence>
<feature type="compositionally biased region" description="Low complexity" evidence="1">
    <location>
        <begin position="1425"/>
        <end position="1435"/>
    </location>
</feature>